<keyword evidence="3" id="KW-0694">RNA-binding</keyword>
<dbReference type="NCBIfam" id="TIGR03625">
    <property type="entry name" value="L3_bact"/>
    <property type="match status" value="1"/>
</dbReference>
<evidence type="ECO:0000256" key="3">
    <source>
        <dbReference type="ARBA" id="ARBA00022884"/>
    </source>
</evidence>
<dbReference type="GO" id="GO:0022625">
    <property type="term" value="C:cytosolic large ribosomal subunit"/>
    <property type="evidence" value="ECO:0007669"/>
    <property type="project" value="TreeGrafter"/>
</dbReference>
<evidence type="ECO:0000313" key="8">
    <source>
        <dbReference type="EMBL" id="OHA84884.1"/>
    </source>
</evidence>
<dbReference type="GO" id="GO:0003735">
    <property type="term" value="F:structural constituent of ribosome"/>
    <property type="evidence" value="ECO:0007669"/>
    <property type="project" value="UniProtKB-UniRule"/>
</dbReference>
<organism evidence="8 9">
    <name type="scientific">Candidatus Yonathbacteria bacterium RIFOXYD1_FULL_52_36</name>
    <dbReference type="NCBI Taxonomy" id="1802730"/>
    <lineage>
        <taxon>Bacteria</taxon>
        <taxon>Candidatus Yonathiibacteriota</taxon>
    </lineage>
</organism>
<evidence type="ECO:0000256" key="2">
    <source>
        <dbReference type="ARBA" id="ARBA00022730"/>
    </source>
</evidence>
<dbReference type="STRING" id="1802730.A2591_00990"/>
<dbReference type="FunFam" id="2.40.30.10:FF:000004">
    <property type="entry name" value="50S ribosomal protein L3"/>
    <property type="match status" value="1"/>
</dbReference>
<dbReference type="GO" id="GO:0019843">
    <property type="term" value="F:rRNA binding"/>
    <property type="evidence" value="ECO:0007669"/>
    <property type="project" value="UniProtKB-KW"/>
</dbReference>
<reference evidence="8 9" key="1">
    <citation type="journal article" date="2016" name="Nat. Commun.">
        <title>Thousands of microbial genomes shed light on interconnected biogeochemical processes in an aquifer system.</title>
        <authorList>
            <person name="Anantharaman K."/>
            <person name="Brown C.T."/>
            <person name="Hug L.A."/>
            <person name="Sharon I."/>
            <person name="Castelle C.J."/>
            <person name="Probst A.J."/>
            <person name="Thomas B.C."/>
            <person name="Singh A."/>
            <person name="Wilkins M.J."/>
            <person name="Karaoz U."/>
            <person name="Brodie E.L."/>
            <person name="Williams K.H."/>
            <person name="Hubbard S.S."/>
            <person name="Banfield J.F."/>
        </authorList>
    </citation>
    <scope>NUCLEOTIDE SEQUENCE [LARGE SCALE GENOMIC DNA]</scope>
</reference>
<keyword evidence="2" id="KW-0699">rRNA-binding</keyword>
<dbReference type="EMBL" id="MHUZ01000034">
    <property type="protein sequence ID" value="OHA84884.1"/>
    <property type="molecule type" value="Genomic_DNA"/>
</dbReference>
<evidence type="ECO:0000256" key="4">
    <source>
        <dbReference type="ARBA" id="ARBA00022980"/>
    </source>
</evidence>
<evidence type="ECO:0000256" key="7">
    <source>
        <dbReference type="SAM" id="MobiDB-lite"/>
    </source>
</evidence>
<dbReference type="PANTHER" id="PTHR11229:SF16">
    <property type="entry name" value="LARGE RIBOSOMAL SUBUNIT PROTEIN UL3C"/>
    <property type="match status" value="1"/>
</dbReference>
<keyword evidence="5" id="KW-0687">Ribonucleoprotein</keyword>
<evidence type="ECO:0000256" key="5">
    <source>
        <dbReference type="ARBA" id="ARBA00023274"/>
    </source>
</evidence>
<dbReference type="Gene3D" id="2.40.30.10">
    <property type="entry name" value="Translation factors"/>
    <property type="match status" value="1"/>
</dbReference>
<proteinExistence type="inferred from homology"/>
<feature type="region of interest" description="Disordered" evidence="7">
    <location>
        <begin position="126"/>
        <end position="151"/>
    </location>
</feature>
<dbReference type="Proteomes" id="UP000178168">
    <property type="component" value="Unassembled WGS sequence"/>
</dbReference>
<dbReference type="Pfam" id="PF00297">
    <property type="entry name" value="Ribosomal_L3"/>
    <property type="match status" value="1"/>
</dbReference>
<dbReference type="AlphaFoldDB" id="A0A1G2SIU0"/>
<dbReference type="InterPro" id="IPR000597">
    <property type="entry name" value="Ribosomal_uL3"/>
</dbReference>
<dbReference type="InterPro" id="IPR019927">
    <property type="entry name" value="Ribosomal_uL3_bac/org-type"/>
</dbReference>
<evidence type="ECO:0000256" key="1">
    <source>
        <dbReference type="ARBA" id="ARBA00006540"/>
    </source>
</evidence>
<comment type="caution">
    <text evidence="8">The sequence shown here is derived from an EMBL/GenBank/DDBJ whole genome shotgun (WGS) entry which is preliminary data.</text>
</comment>
<sequence length="204" mass="21780">MKFILGTKEEMVQFFDQTGKAYAATLITATPNKVSDIRTTERDGYTAVQVGMGTKADKNLGKAQKGAWKDLGSFRFVREFRVDAGEAGKYERGAVIDAGVFAPGDKVAVSGITKGKGFQGVVKRHGFHGGPRSHGQKHSEREPGSIGATGPQRVFKGRRMAGRMGADRVTVKELTVLAVDAEGGKMLISGALPGRRGTLLEVRG</sequence>
<dbReference type="GO" id="GO:0006412">
    <property type="term" value="P:translation"/>
    <property type="evidence" value="ECO:0007669"/>
    <property type="project" value="UniProtKB-UniRule"/>
</dbReference>
<accession>A0A1G2SIU0</accession>
<dbReference type="InterPro" id="IPR009000">
    <property type="entry name" value="Transl_B-barrel_sf"/>
</dbReference>
<protein>
    <recommendedName>
        <fullName evidence="6">50S ribosomal protein L3</fullName>
    </recommendedName>
</protein>
<gene>
    <name evidence="8" type="ORF">A2591_00990</name>
</gene>
<evidence type="ECO:0000313" key="9">
    <source>
        <dbReference type="Proteomes" id="UP000178168"/>
    </source>
</evidence>
<dbReference type="PANTHER" id="PTHR11229">
    <property type="entry name" value="50S RIBOSOMAL PROTEIN L3"/>
    <property type="match status" value="1"/>
</dbReference>
<dbReference type="Gene3D" id="3.30.160.810">
    <property type="match status" value="1"/>
</dbReference>
<name>A0A1G2SIU0_9BACT</name>
<dbReference type="SUPFAM" id="SSF50447">
    <property type="entry name" value="Translation proteins"/>
    <property type="match status" value="1"/>
</dbReference>
<keyword evidence="4 8" id="KW-0689">Ribosomal protein</keyword>
<evidence type="ECO:0000256" key="6">
    <source>
        <dbReference type="NCBIfam" id="TIGR03625"/>
    </source>
</evidence>
<comment type="similarity">
    <text evidence="1">Belongs to the universal ribosomal protein uL3 family.</text>
</comment>